<dbReference type="EMBL" id="QGNW01000228">
    <property type="protein sequence ID" value="RVW83468.1"/>
    <property type="molecule type" value="Genomic_DNA"/>
</dbReference>
<evidence type="ECO:0000256" key="1">
    <source>
        <dbReference type="SAM" id="MobiDB-lite"/>
    </source>
</evidence>
<organism evidence="2 3">
    <name type="scientific">Vitis vinifera</name>
    <name type="common">Grape</name>
    <dbReference type="NCBI Taxonomy" id="29760"/>
    <lineage>
        <taxon>Eukaryota</taxon>
        <taxon>Viridiplantae</taxon>
        <taxon>Streptophyta</taxon>
        <taxon>Embryophyta</taxon>
        <taxon>Tracheophyta</taxon>
        <taxon>Spermatophyta</taxon>
        <taxon>Magnoliopsida</taxon>
        <taxon>eudicotyledons</taxon>
        <taxon>Gunneridae</taxon>
        <taxon>Pentapetalae</taxon>
        <taxon>rosids</taxon>
        <taxon>Vitales</taxon>
        <taxon>Vitaceae</taxon>
        <taxon>Viteae</taxon>
        <taxon>Vitis</taxon>
    </lineage>
</organism>
<evidence type="ECO:0000313" key="3">
    <source>
        <dbReference type="Proteomes" id="UP000288805"/>
    </source>
</evidence>
<proteinExistence type="predicted"/>
<dbReference type="Proteomes" id="UP000288805">
    <property type="component" value="Unassembled WGS sequence"/>
</dbReference>
<gene>
    <name evidence="2" type="ORF">CK203_051732</name>
</gene>
<dbReference type="AlphaFoldDB" id="A0A438HGC6"/>
<comment type="caution">
    <text evidence="2">The sequence shown here is derived from an EMBL/GenBank/DDBJ whole genome shotgun (WGS) entry which is preliminary data.</text>
</comment>
<protein>
    <submittedName>
        <fullName evidence="2">Uncharacterized protein</fullName>
    </submittedName>
</protein>
<reference evidence="2 3" key="1">
    <citation type="journal article" date="2018" name="PLoS Genet.">
        <title>Population sequencing reveals clonal diversity and ancestral inbreeding in the grapevine cultivar Chardonnay.</title>
        <authorList>
            <person name="Roach M.J."/>
            <person name="Johnson D.L."/>
            <person name="Bohlmann J."/>
            <person name="van Vuuren H.J."/>
            <person name="Jones S.J."/>
            <person name="Pretorius I.S."/>
            <person name="Schmidt S.A."/>
            <person name="Borneman A.R."/>
        </authorList>
    </citation>
    <scope>NUCLEOTIDE SEQUENCE [LARGE SCALE GENOMIC DNA]</scope>
    <source>
        <strain evidence="3">cv. Chardonnay</strain>
        <tissue evidence="2">Leaf</tissue>
    </source>
</reference>
<name>A0A438HGC6_VITVI</name>
<feature type="region of interest" description="Disordered" evidence="1">
    <location>
        <begin position="167"/>
        <end position="250"/>
    </location>
</feature>
<accession>A0A438HGC6</accession>
<evidence type="ECO:0000313" key="2">
    <source>
        <dbReference type="EMBL" id="RVW83468.1"/>
    </source>
</evidence>
<sequence length="250" mass="28271">MDVSLESKSLPSVGYSRKSYLQTTYQKLTRDKLVHLNGWRSLALSSVGPACSVWFPTAVTPSFQLRIAHRLKHWIADFLRFETKYSMHKLDFRKCSKSGSNDCHQECFMADFSLLPFLAFRICLWKRTSKLRFFMFLSFPFALPWIPKNSPQSWIALIQQHLGILPPPEHDMLGPSEPIAPSEEATPVEQAIPSEEATPAEQAIPSKKATPTEQTMPHEETTTTEVETPIQSTQETIAEPSSPHDPPTTT</sequence>